<dbReference type="AlphaFoldDB" id="A0AAV1U5Z6"/>
<comment type="caution">
    <text evidence="1">The sequence shown here is derived from an EMBL/GenBank/DDBJ whole genome shotgun (WGS) entry which is preliminary data.</text>
</comment>
<protein>
    <recommendedName>
        <fullName evidence="3">Polyketide synthase</fullName>
    </recommendedName>
</protein>
<evidence type="ECO:0000313" key="1">
    <source>
        <dbReference type="EMBL" id="CAK7930009.1"/>
    </source>
</evidence>
<dbReference type="Proteomes" id="UP001162060">
    <property type="component" value="Unassembled WGS sequence"/>
</dbReference>
<gene>
    <name evidence="1" type="ORF">PM001_LOCUS15159</name>
</gene>
<name>A0AAV1U5Z6_9STRA</name>
<dbReference type="EMBL" id="CAKLBY020000158">
    <property type="protein sequence ID" value="CAK7930009.1"/>
    <property type="molecule type" value="Genomic_DNA"/>
</dbReference>
<sequence>MWQEDVTSVASWSSGMILALGARGPGFDSRCGPSFVYLPPAGCCIVDEAFLRHTDGYMITTDPRVNVVCSQVASRLQRTSVWES</sequence>
<evidence type="ECO:0008006" key="3">
    <source>
        <dbReference type="Google" id="ProtNLM"/>
    </source>
</evidence>
<accession>A0AAV1U5Z6</accession>
<evidence type="ECO:0000313" key="2">
    <source>
        <dbReference type="Proteomes" id="UP001162060"/>
    </source>
</evidence>
<reference evidence="1" key="1">
    <citation type="submission" date="2024-01" db="EMBL/GenBank/DDBJ databases">
        <authorList>
            <person name="Webb A."/>
        </authorList>
    </citation>
    <scope>NUCLEOTIDE SEQUENCE</scope>
    <source>
        <strain evidence="1">Pm1</strain>
    </source>
</reference>
<proteinExistence type="predicted"/>
<organism evidence="1 2">
    <name type="scientific">Peronospora matthiolae</name>
    <dbReference type="NCBI Taxonomy" id="2874970"/>
    <lineage>
        <taxon>Eukaryota</taxon>
        <taxon>Sar</taxon>
        <taxon>Stramenopiles</taxon>
        <taxon>Oomycota</taxon>
        <taxon>Peronosporomycetes</taxon>
        <taxon>Peronosporales</taxon>
        <taxon>Peronosporaceae</taxon>
        <taxon>Peronospora</taxon>
    </lineage>
</organism>